<keyword evidence="6" id="KW-1185">Reference proteome</keyword>
<dbReference type="InterPro" id="IPR000748">
    <property type="entry name" value="PsdUridine_synth_RsuA/RluB/E/F"/>
</dbReference>
<reference evidence="5 6" key="1">
    <citation type="submission" date="2006-11" db="EMBL/GenBank/DDBJ databases">
        <authorList>
            <person name="Giovannoni S."/>
            <person name="Vergin K."/>
            <person name="Ferriera S."/>
            <person name="Johnson J."/>
            <person name="Kravitz S."/>
            <person name="Beeson K."/>
            <person name="Sutton G."/>
            <person name="Rogers Y.-H."/>
            <person name="Friedman R."/>
            <person name="Frazier M."/>
            <person name="Venter J.C."/>
        </authorList>
    </citation>
    <scope>NUCLEOTIDE SEQUENCE [LARGE SCALE GENOMIC DNA]</scope>
    <source>
        <strain evidence="5 6">HTCC2181</strain>
    </source>
</reference>
<evidence type="ECO:0000313" key="6">
    <source>
        <dbReference type="Proteomes" id="UP000054262"/>
    </source>
</evidence>
<evidence type="ECO:0000259" key="4">
    <source>
        <dbReference type="Pfam" id="PF00849"/>
    </source>
</evidence>
<dbReference type="InterPro" id="IPR018496">
    <property type="entry name" value="PsdUridine_synth_RsuA/RluB_CS"/>
</dbReference>
<dbReference type="GO" id="GO:0001522">
    <property type="term" value="P:pseudouridine synthesis"/>
    <property type="evidence" value="ECO:0007669"/>
    <property type="project" value="InterPro"/>
</dbReference>
<keyword evidence="2 3" id="KW-0413">Isomerase</keyword>
<protein>
    <recommendedName>
        <fullName evidence="3">Pseudouridine synthase</fullName>
        <ecNumber evidence="3">5.4.99.-</ecNumber>
    </recommendedName>
</protein>
<dbReference type="PANTHER" id="PTHR47683:SF2">
    <property type="entry name" value="RNA-BINDING S4 DOMAIN-CONTAINING PROTEIN"/>
    <property type="match status" value="1"/>
</dbReference>
<dbReference type="PROSITE" id="PS01149">
    <property type="entry name" value="PSI_RSU"/>
    <property type="match status" value="1"/>
</dbReference>
<dbReference type="InterPro" id="IPR020103">
    <property type="entry name" value="PsdUridine_synth_cat_dom_sf"/>
</dbReference>
<dbReference type="PANTHER" id="PTHR47683">
    <property type="entry name" value="PSEUDOURIDINE SYNTHASE FAMILY PROTEIN-RELATED"/>
    <property type="match status" value="1"/>
</dbReference>
<dbReference type="InterPro" id="IPR050343">
    <property type="entry name" value="RsuA_PseudoU_synthase"/>
</dbReference>
<dbReference type="GO" id="GO:0006364">
    <property type="term" value="P:rRNA processing"/>
    <property type="evidence" value="ECO:0007669"/>
    <property type="project" value="UniProtKB-ARBA"/>
</dbReference>
<comment type="caution">
    <text evidence="5">The sequence shown here is derived from an EMBL/GenBank/DDBJ whole genome shotgun (WGS) entry which is preliminary data.</text>
</comment>
<dbReference type="EC" id="5.4.99.-" evidence="3"/>
<sequence length="176" mass="19946">MLIIFNKPYGVITQFSEHEVYPSLKEFISHKNVYPAGRLDADSEGLVILTDNGALQNKLSDPTSNIEKVYVVQVENIPSSEDLAKLEKGVMISKYITKPAKVRLIEDPMLWERVPPIRKRSSIPTAWLEIRITEGKNRQVRKMTAAVGFPTLRLIRTSVGNYKIGDLEPGNYYVVE</sequence>
<dbReference type="OrthoDB" id="9807213at2"/>
<dbReference type="InterPro" id="IPR006145">
    <property type="entry name" value="PsdUridine_synth_RsuA/RluA"/>
</dbReference>
<dbReference type="GO" id="GO:0003723">
    <property type="term" value="F:RNA binding"/>
    <property type="evidence" value="ECO:0007669"/>
    <property type="project" value="InterPro"/>
</dbReference>
<dbReference type="Gene3D" id="3.30.70.1560">
    <property type="entry name" value="Alpha-L RNA-binding motif"/>
    <property type="match status" value="1"/>
</dbReference>
<dbReference type="Proteomes" id="UP000054262">
    <property type="component" value="Unassembled WGS sequence"/>
</dbReference>
<dbReference type="Pfam" id="PF00849">
    <property type="entry name" value="PseudoU_synth_2"/>
    <property type="match status" value="1"/>
</dbReference>
<proteinExistence type="inferred from homology"/>
<dbReference type="NCBIfam" id="TIGR00093">
    <property type="entry name" value="pseudouridine synthase"/>
    <property type="match status" value="1"/>
</dbReference>
<comment type="similarity">
    <text evidence="1 3">Belongs to the pseudouridine synthase RsuA family.</text>
</comment>
<evidence type="ECO:0000256" key="2">
    <source>
        <dbReference type="ARBA" id="ARBA00023235"/>
    </source>
</evidence>
<evidence type="ECO:0000256" key="1">
    <source>
        <dbReference type="ARBA" id="ARBA00008348"/>
    </source>
</evidence>
<dbReference type="Gene3D" id="3.30.70.580">
    <property type="entry name" value="Pseudouridine synthase I, catalytic domain, N-terminal subdomain"/>
    <property type="match status" value="1"/>
</dbReference>
<feature type="domain" description="Pseudouridine synthase RsuA/RluA-like" evidence="4">
    <location>
        <begin position="2"/>
        <end position="146"/>
    </location>
</feature>
<evidence type="ECO:0000256" key="3">
    <source>
        <dbReference type="RuleBase" id="RU003887"/>
    </source>
</evidence>
<dbReference type="InterPro" id="IPR042092">
    <property type="entry name" value="PsdUridine_s_RsuA/RluB/E/F_cat"/>
</dbReference>
<evidence type="ECO:0000313" key="5">
    <source>
        <dbReference type="EMBL" id="EAV47589.1"/>
    </source>
</evidence>
<dbReference type="EMBL" id="AAUX01000001">
    <property type="protein sequence ID" value="EAV47589.1"/>
    <property type="molecule type" value="Genomic_DNA"/>
</dbReference>
<dbReference type="SUPFAM" id="SSF55120">
    <property type="entry name" value="Pseudouridine synthase"/>
    <property type="match status" value="1"/>
</dbReference>
<gene>
    <name evidence="5" type="ORF">MB2181_05910</name>
</gene>
<organism evidence="5 6">
    <name type="scientific">Methylophilales bacterium HTCC2181</name>
    <dbReference type="NCBI Taxonomy" id="383631"/>
    <lineage>
        <taxon>Bacteria</taxon>
        <taxon>Pseudomonadati</taxon>
        <taxon>Pseudomonadota</taxon>
        <taxon>Betaproteobacteria</taxon>
        <taxon>Nitrosomonadales</taxon>
        <taxon>OM43 clade</taxon>
    </lineage>
</organism>
<dbReference type="GO" id="GO:0009982">
    <property type="term" value="F:pseudouridine synthase activity"/>
    <property type="evidence" value="ECO:0007669"/>
    <property type="project" value="InterPro"/>
</dbReference>
<dbReference type="InterPro" id="IPR020094">
    <property type="entry name" value="TruA/RsuA/RluB/E/F_N"/>
</dbReference>
<accession>A0P7S9</accession>
<dbReference type="GO" id="GO:0140098">
    <property type="term" value="F:catalytic activity, acting on RNA"/>
    <property type="evidence" value="ECO:0007669"/>
    <property type="project" value="UniProtKB-ARBA"/>
</dbReference>
<dbReference type="AlphaFoldDB" id="A0P7S9"/>
<name>A0P7S9_9PROT</name>